<evidence type="ECO:0000256" key="1">
    <source>
        <dbReference type="ARBA" id="ARBA00023015"/>
    </source>
</evidence>
<dbReference type="GO" id="GO:0043565">
    <property type="term" value="F:sequence-specific DNA binding"/>
    <property type="evidence" value="ECO:0007669"/>
    <property type="project" value="InterPro"/>
</dbReference>
<dbReference type="PANTHER" id="PTHR43280">
    <property type="entry name" value="ARAC-FAMILY TRANSCRIPTIONAL REGULATOR"/>
    <property type="match status" value="1"/>
</dbReference>
<dbReference type="STRING" id="1562970.ING2E5B_1086"/>
<keyword evidence="3" id="KW-0804">Transcription</keyword>
<dbReference type="InterPro" id="IPR018060">
    <property type="entry name" value="HTH_AraC"/>
</dbReference>
<evidence type="ECO:0000313" key="5">
    <source>
        <dbReference type="EMBL" id="CEA15839.1"/>
    </source>
</evidence>
<reference evidence="5 6" key="1">
    <citation type="submission" date="2014-08" db="EMBL/GenBank/DDBJ databases">
        <authorList>
            <person name="Wibberg D."/>
        </authorList>
    </citation>
    <scope>NUCLEOTIDE SEQUENCE [LARGE SCALE GENOMIC DNA]</scope>
    <source>
        <strain evidence="6">ING2-E5B</strain>
    </source>
</reference>
<dbReference type="Pfam" id="PF12833">
    <property type="entry name" value="HTH_18"/>
    <property type="match status" value="1"/>
</dbReference>
<dbReference type="GO" id="GO:0003700">
    <property type="term" value="F:DNA-binding transcription factor activity"/>
    <property type="evidence" value="ECO:0007669"/>
    <property type="project" value="InterPro"/>
</dbReference>
<dbReference type="PROSITE" id="PS01124">
    <property type="entry name" value="HTH_ARAC_FAMILY_2"/>
    <property type="match status" value="1"/>
</dbReference>
<proteinExistence type="predicted"/>
<feature type="domain" description="HTH araC/xylS-type" evidence="4">
    <location>
        <begin position="49"/>
        <end position="148"/>
    </location>
</feature>
<keyword evidence="1" id="KW-0805">Transcription regulation</keyword>
<keyword evidence="2" id="KW-0238">DNA-binding</keyword>
<protein>
    <recommendedName>
        <fullName evidence="4">HTH araC/xylS-type domain-containing protein</fullName>
    </recommendedName>
</protein>
<sequence length="149" mass="16960">MKETTKASSVYANISSCTLSFVDGKKVNISGGGKKSLIVSVLLNESDFISLNEAVMKHYKSAETLPELAKLCGYSCAKTFSRHFIKHFNETPKQWILNMKQEEMIMLLKETTYSYERISSMLRFKNLSHFNNFCKKRTGLTPKEIRGSV</sequence>
<dbReference type="OrthoDB" id="1031098at2"/>
<dbReference type="KEGG" id="pbt:ING2E5B_1086"/>
<evidence type="ECO:0000313" key="6">
    <source>
        <dbReference type="Proteomes" id="UP000032417"/>
    </source>
</evidence>
<evidence type="ECO:0000256" key="3">
    <source>
        <dbReference type="ARBA" id="ARBA00023163"/>
    </source>
</evidence>
<organism evidence="5 6">
    <name type="scientific">Fermentimonas caenicola</name>
    <dbReference type="NCBI Taxonomy" id="1562970"/>
    <lineage>
        <taxon>Bacteria</taxon>
        <taxon>Pseudomonadati</taxon>
        <taxon>Bacteroidota</taxon>
        <taxon>Bacteroidia</taxon>
        <taxon>Bacteroidales</taxon>
        <taxon>Dysgonomonadaceae</taxon>
        <taxon>Fermentimonas</taxon>
    </lineage>
</organism>
<dbReference type="Gene3D" id="1.10.10.60">
    <property type="entry name" value="Homeodomain-like"/>
    <property type="match status" value="2"/>
</dbReference>
<dbReference type="Proteomes" id="UP000032417">
    <property type="component" value="Chromosome 1"/>
</dbReference>
<gene>
    <name evidence="5" type="ORF">ING2E5B_1086</name>
</gene>
<dbReference type="SUPFAM" id="SSF46689">
    <property type="entry name" value="Homeodomain-like"/>
    <property type="match status" value="2"/>
</dbReference>
<name>A0A098BYV3_9BACT</name>
<keyword evidence="6" id="KW-1185">Reference proteome</keyword>
<dbReference type="AlphaFoldDB" id="A0A098BYV3"/>
<evidence type="ECO:0000259" key="4">
    <source>
        <dbReference type="PROSITE" id="PS01124"/>
    </source>
</evidence>
<dbReference type="PANTHER" id="PTHR43280:SF10">
    <property type="entry name" value="REGULATORY PROTEIN POCR"/>
    <property type="match status" value="1"/>
</dbReference>
<dbReference type="HOGENOM" id="CLU_1747975_0_0_10"/>
<dbReference type="SMART" id="SM00342">
    <property type="entry name" value="HTH_ARAC"/>
    <property type="match status" value="1"/>
</dbReference>
<accession>A0A098BYV3</accession>
<dbReference type="InterPro" id="IPR009057">
    <property type="entry name" value="Homeodomain-like_sf"/>
</dbReference>
<dbReference type="EMBL" id="LN515532">
    <property type="protein sequence ID" value="CEA15839.1"/>
    <property type="molecule type" value="Genomic_DNA"/>
</dbReference>
<evidence type="ECO:0000256" key="2">
    <source>
        <dbReference type="ARBA" id="ARBA00023125"/>
    </source>
</evidence>